<dbReference type="EMBL" id="LAZR01032696">
    <property type="protein sequence ID" value="KKL50172.1"/>
    <property type="molecule type" value="Genomic_DNA"/>
</dbReference>
<evidence type="ECO:0000313" key="1">
    <source>
        <dbReference type="EMBL" id="KKL50172.1"/>
    </source>
</evidence>
<dbReference type="AlphaFoldDB" id="A0A0F9FGA7"/>
<evidence type="ECO:0008006" key="2">
    <source>
        <dbReference type="Google" id="ProtNLM"/>
    </source>
</evidence>
<feature type="non-terminal residue" evidence="1">
    <location>
        <position position="118"/>
    </location>
</feature>
<proteinExistence type="predicted"/>
<sequence length="118" mass="13388">MENNCQAGHKKHDTLEVDTALGKMTVFDWEKYKDQFNTYCPGQDALSQILSVSRHWEHRLYIGVKKILQNGDKDNLVIDVGAHIGWYSKMAMNYGYKVVAFEADPQNIEVLALNAPGT</sequence>
<organism evidence="1">
    <name type="scientific">marine sediment metagenome</name>
    <dbReference type="NCBI Taxonomy" id="412755"/>
    <lineage>
        <taxon>unclassified sequences</taxon>
        <taxon>metagenomes</taxon>
        <taxon>ecological metagenomes</taxon>
    </lineage>
</organism>
<name>A0A0F9FGA7_9ZZZZ</name>
<comment type="caution">
    <text evidence="1">The sequence shown here is derived from an EMBL/GenBank/DDBJ whole genome shotgun (WGS) entry which is preliminary data.</text>
</comment>
<protein>
    <recommendedName>
        <fullName evidence="2">SAM-dependent methyltransferase TRM5/TYW2-type domain-containing protein</fullName>
    </recommendedName>
</protein>
<dbReference type="Gene3D" id="3.40.50.150">
    <property type="entry name" value="Vaccinia Virus protein VP39"/>
    <property type="match status" value="1"/>
</dbReference>
<accession>A0A0F9FGA7</accession>
<gene>
    <name evidence="1" type="ORF">LCGC14_2308190</name>
</gene>
<reference evidence="1" key="1">
    <citation type="journal article" date="2015" name="Nature">
        <title>Complex archaea that bridge the gap between prokaryotes and eukaryotes.</title>
        <authorList>
            <person name="Spang A."/>
            <person name="Saw J.H."/>
            <person name="Jorgensen S.L."/>
            <person name="Zaremba-Niedzwiedzka K."/>
            <person name="Martijn J."/>
            <person name="Lind A.E."/>
            <person name="van Eijk R."/>
            <person name="Schleper C."/>
            <person name="Guy L."/>
            <person name="Ettema T.J."/>
        </authorList>
    </citation>
    <scope>NUCLEOTIDE SEQUENCE</scope>
</reference>
<dbReference type="InterPro" id="IPR029063">
    <property type="entry name" value="SAM-dependent_MTases_sf"/>
</dbReference>
<dbReference type="SUPFAM" id="SSF53335">
    <property type="entry name" value="S-adenosyl-L-methionine-dependent methyltransferases"/>
    <property type="match status" value="1"/>
</dbReference>